<evidence type="ECO:0000256" key="6">
    <source>
        <dbReference type="ARBA" id="ARBA00022932"/>
    </source>
</evidence>
<keyword evidence="5" id="KW-0235">DNA replication</keyword>
<dbReference type="InterPro" id="IPR010372">
    <property type="entry name" value="DNA_pol3_delta_N"/>
</dbReference>
<organism evidence="12">
    <name type="scientific">freshwater metagenome</name>
    <dbReference type="NCBI Taxonomy" id="449393"/>
    <lineage>
        <taxon>unclassified sequences</taxon>
        <taxon>metagenomes</taxon>
        <taxon>ecological metagenomes</taxon>
    </lineage>
</organism>
<dbReference type="EC" id="2.7.7.7" evidence="1"/>
<evidence type="ECO:0000256" key="1">
    <source>
        <dbReference type="ARBA" id="ARBA00012417"/>
    </source>
</evidence>
<keyword evidence="3" id="KW-0808">Transferase</keyword>
<accession>A0A6J7LIL5</accession>
<dbReference type="SUPFAM" id="SSF48019">
    <property type="entry name" value="post-AAA+ oligomerization domain-like"/>
    <property type="match status" value="1"/>
</dbReference>
<sequence length="355" mass="38577">MHRGFVGYFCENIGVAIYLISGSDARLISAKLTDLVNQLIGDGDRNTMLLSHDLEALGADDREQEIANAMIGAQTGSMFGGDRVVVLRGIGEATVDQLKPLVAYLAQPLEDTQLVLTGSGKLAKSVTDALKQAGATTINTSPPSRFNELSMWFQEQLTEAGIKVDSGGLKMLIDWLGQDQARLPSIIEVLVSTYGTNKKLTVDEIEPFLGQEGSVMPWDLTDAIDLSNSPKAIAMLRRMIRSGESHPMQLMALLHNHYVKLLKLDGPEVHTASEAMAIIGAKSEFQGKKYLETYRRLGAANISAALQLLARADIDLRGGKDLEEELTMEILVARLSRMGGAPQHAKSGGRFTSRR</sequence>
<dbReference type="Gene3D" id="3.40.50.300">
    <property type="entry name" value="P-loop containing nucleotide triphosphate hydrolases"/>
    <property type="match status" value="1"/>
</dbReference>
<evidence type="ECO:0000256" key="4">
    <source>
        <dbReference type="ARBA" id="ARBA00022695"/>
    </source>
</evidence>
<evidence type="ECO:0000259" key="10">
    <source>
        <dbReference type="Pfam" id="PF21694"/>
    </source>
</evidence>
<evidence type="ECO:0000256" key="5">
    <source>
        <dbReference type="ARBA" id="ARBA00022705"/>
    </source>
</evidence>
<dbReference type="AlphaFoldDB" id="A0A6J7LIL5"/>
<dbReference type="GO" id="GO:0006261">
    <property type="term" value="P:DNA-templated DNA replication"/>
    <property type="evidence" value="ECO:0007669"/>
    <property type="project" value="TreeGrafter"/>
</dbReference>
<dbReference type="InterPro" id="IPR048466">
    <property type="entry name" value="DNA_pol3_delta-like_C"/>
</dbReference>
<dbReference type="InterPro" id="IPR008921">
    <property type="entry name" value="DNA_pol3_clamp-load_cplx_C"/>
</dbReference>
<comment type="catalytic activity">
    <reaction evidence="8">
        <text>DNA(n) + a 2'-deoxyribonucleoside 5'-triphosphate = DNA(n+1) + diphosphate</text>
        <dbReference type="Rhea" id="RHEA:22508"/>
        <dbReference type="Rhea" id="RHEA-COMP:17339"/>
        <dbReference type="Rhea" id="RHEA-COMP:17340"/>
        <dbReference type="ChEBI" id="CHEBI:33019"/>
        <dbReference type="ChEBI" id="CHEBI:61560"/>
        <dbReference type="ChEBI" id="CHEBI:173112"/>
        <dbReference type="EC" id="2.7.7.7"/>
    </reaction>
</comment>
<dbReference type="GO" id="GO:0003677">
    <property type="term" value="F:DNA binding"/>
    <property type="evidence" value="ECO:0007669"/>
    <property type="project" value="InterPro"/>
</dbReference>
<keyword evidence="6" id="KW-0239">DNA-directed DNA polymerase</keyword>
<dbReference type="EMBL" id="CAFBNR010000054">
    <property type="protein sequence ID" value="CAB4965554.1"/>
    <property type="molecule type" value="Genomic_DNA"/>
</dbReference>
<dbReference type="PANTHER" id="PTHR34388:SF1">
    <property type="entry name" value="DNA POLYMERASE III SUBUNIT DELTA"/>
    <property type="match status" value="1"/>
</dbReference>
<gene>
    <name evidence="11" type="ORF">UFOPK3573_00664</name>
    <name evidence="12" type="ORF">UFOPK3879_01079</name>
</gene>
<evidence type="ECO:0000256" key="2">
    <source>
        <dbReference type="ARBA" id="ARBA00017703"/>
    </source>
</evidence>
<evidence type="ECO:0000256" key="8">
    <source>
        <dbReference type="ARBA" id="ARBA00049244"/>
    </source>
</evidence>
<evidence type="ECO:0000313" key="11">
    <source>
        <dbReference type="EMBL" id="CAB4901359.1"/>
    </source>
</evidence>
<dbReference type="InterPro" id="IPR005790">
    <property type="entry name" value="DNA_polIII_delta"/>
</dbReference>
<dbReference type="InterPro" id="IPR027417">
    <property type="entry name" value="P-loop_NTPase"/>
</dbReference>
<evidence type="ECO:0000256" key="7">
    <source>
        <dbReference type="ARBA" id="ARBA00034754"/>
    </source>
</evidence>
<keyword evidence="4" id="KW-0548">Nucleotidyltransferase</keyword>
<dbReference type="GO" id="GO:0003887">
    <property type="term" value="F:DNA-directed DNA polymerase activity"/>
    <property type="evidence" value="ECO:0007669"/>
    <property type="project" value="UniProtKB-KW"/>
</dbReference>
<dbReference type="Pfam" id="PF06144">
    <property type="entry name" value="DNA_pol3_delta"/>
    <property type="match status" value="1"/>
</dbReference>
<name>A0A6J7LIL5_9ZZZZ</name>
<comment type="similarity">
    <text evidence="7">Belongs to the DNA polymerase HolA subunit family.</text>
</comment>
<dbReference type="EMBL" id="CAFBMJ010000038">
    <property type="protein sequence ID" value="CAB4901359.1"/>
    <property type="molecule type" value="Genomic_DNA"/>
</dbReference>
<protein>
    <recommendedName>
        <fullName evidence="2">DNA polymerase III subunit delta</fullName>
        <ecNumber evidence="1">2.7.7.7</ecNumber>
    </recommendedName>
</protein>
<dbReference type="SUPFAM" id="SSF52540">
    <property type="entry name" value="P-loop containing nucleoside triphosphate hydrolases"/>
    <property type="match status" value="1"/>
</dbReference>
<dbReference type="PANTHER" id="PTHR34388">
    <property type="entry name" value="DNA POLYMERASE III SUBUNIT DELTA"/>
    <property type="match status" value="1"/>
</dbReference>
<evidence type="ECO:0000256" key="3">
    <source>
        <dbReference type="ARBA" id="ARBA00022679"/>
    </source>
</evidence>
<dbReference type="NCBIfam" id="TIGR01128">
    <property type="entry name" value="holA"/>
    <property type="match status" value="1"/>
</dbReference>
<feature type="domain" description="DNA polymerase III delta subunit-like C-terminal" evidence="10">
    <location>
        <begin position="219"/>
        <end position="334"/>
    </location>
</feature>
<evidence type="ECO:0000313" key="12">
    <source>
        <dbReference type="EMBL" id="CAB4965554.1"/>
    </source>
</evidence>
<reference evidence="12" key="1">
    <citation type="submission" date="2020-05" db="EMBL/GenBank/DDBJ databases">
        <authorList>
            <person name="Chiriac C."/>
            <person name="Salcher M."/>
            <person name="Ghai R."/>
            <person name="Kavagutti S V."/>
        </authorList>
    </citation>
    <scope>NUCLEOTIDE SEQUENCE</scope>
</reference>
<dbReference type="GO" id="GO:0009360">
    <property type="term" value="C:DNA polymerase III complex"/>
    <property type="evidence" value="ECO:0007669"/>
    <property type="project" value="InterPro"/>
</dbReference>
<feature type="domain" description="DNA polymerase III delta N-terminal" evidence="9">
    <location>
        <begin position="18"/>
        <end position="132"/>
    </location>
</feature>
<proteinExistence type="inferred from homology"/>
<evidence type="ECO:0000259" key="9">
    <source>
        <dbReference type="Pfam" id="PF06144"/>
    </source>
</evidence>
<dbReference type="Gene3D" id="1.20.272.10">
    <property type="match status" value="1"/>
</dbReference>
<dbReference type="Pfam" id="PF21694">
    <property type="entry name" value="DNA_pol3_delta_C"/>
    <property type="match status" value="1"/>
</dbReference>